<keyword evidence="5 13" id="KW-0328">Glycosyltransferase</keyword>
<reference evidence="14" key="1">
    <citation type="submission" date="2022-08" db="UniProtKB">
        <authorList>
            <consortium name="EnsemblMetazoa"/>
        </authorList>
    </citation>
    <scope>IDENTIFICATION</scope>
    <source>
        <strain evidence="14">05x7-T-G4-1.051#20</strain>
    </source>
</reference>
<keyword evidence="15" id="KW-1185">Reference proteome</keyword>
<dbReference type="AlphaFoldDB" id="A0A8W8K1B4"/>
<evidence type="ECO:0000256" key="1">
    <source>
        <dbReference type="ARBA" id="ARBA00004477"/>
    </source>
</evidence>
<proteinExistence type="inferred from homology"/>
<keyword evidence="4 13" id="KW-0337">GPI-anchor biosynthesis</keyword>
<feature type="transmembrane region" description="Helical" evidence="13">
    <location>
        <begin position="342"/>
        <end position="363"/>
    </location>
</feature>
<dbReference type="GO" id="GO:1990529">
    <property type="term" value="C:glycosylphosphatidylinositol-mannosyltransferase I complex"/>
    <property type="evidence" value="ECO:0007669"/>
    <property type="project" value="TreeGrafter"/>
</dbReference>
<evidence type="ECO:0000256" key="4">
    <source>
        <dbReference type="ARBA" id="ARBA00022502"/>
    </source>
</evidence>
<dbReference type="EC" id="2.4.1.-" evidence="13"/>
<feature type="transmembrane region" description="Helical" evidence="13">
    <location>
        <begin position="410"/>
        <end position="433"/>
    </location>
</feature>
<comment type="subcellular location">
    <subcellularLocation>
        <location evidence="1 13">Endoplasmic reticulum membrane</location>
        <topology evidence="1 13">Multi-pass membrane protein</topology>
    </subcellularLocation>
</comment>
<comment type="function">
    <text evidence="11 13">Catalytic subunit of the glycosylphosphatidylinositol-mannosyltransferase I complex which catalyzes the transfer of the first mannose, via an alpha-1,4 bond from a dolichol-phosphate-mannose (Dol-P-Man) to the glucosaminyl acyl phosphatidylinositol (GlcN-(acyl)PI) intermediate to generate alpha-D-Man-(1-&gt;4)-alpha-D-GlcN-(1-&gt;6)-(1-radyl,2-acyl-sn-glycero-3-phospho)-2-acyl-inositol and participates in the sixth step of the glycosylphosphatidylinositol-anchor biosynthesis.</text>
</comment>
<comment type="similarity">
    <text evidence="3 13">Belongs to the PIGM family.</text>
</comment>
<dbReference type="EnsemblMetazoa" id="G21993.4">
    <property type="protein sequence ID" value="G21993.4:cds"/>
    <property type="gene ID" value="G21993"/>
</dbReference>
<evidence type="ECO:0000313" key="14">
    <source>
        <dbReference type="EnsemblMetazoa" id="G21993.4:cds"/>
    </source>
</evidence>
<dbReference type="GO" id="GO:0004376">
    <property type="term" value="F:GPI mannosyltransferase activity"/>
    <property type="evidence" value="ECO:0007669"/>
    <property type="project" value="InterPro"/>
</dbReference>
<evidence type="ECO:0000256" key="12">
    <source>
        <dbReference type="ARBA" id="ARBA00093608"/>
    </source>
</evidence>
<comment type="pathway">
    <text evidence="2 13">Glycolipid biosynthesis; glycosylphosphatidylinositol-anchor biosynthesis.</text>
</comment>
<keyword evidence="6 13" id="KW-0808">Transferase</keyword>
<evidence type="ECO:0000256" key="13">
    <source>
        <dbReference type="RuleBase" id="RU365064"/>
    </source>
</evidence>
<evidence type="ECO:0000256" key="5">
    <source>
        <dbReference type="ARBA" id="ARBA00022676"/>
    </source>
</evidence>
<evidence type="ECO:0000256" key="10">
    <source>
        <dbReference type="ARBA" id="ARBA00023136"/>
    </source>
</evidence>
<feature type="transmembrane region" description="Helical" evidence="13">
    <location>
        <begin position="159"/>
        <end position="178"/>
    </location>
</feature>
<evidence type="ECO:0000256" key="3">
    <source>
        <dbReference type="ARBA" id="ARBA00011071"/>
    </source>
</evidence>
<keyword evidence="10 13" id="KW-0472">Membrane</keyword>
<keyword evidence="9 13" id="KW-1133">Transmembrane helix</keyword>
<evidence type="ECO:0000256" key="6">
    <source>
        <dbReference type="ARBA" id="ARBA00022679"/>
    </source>
</evidence>
<accession>A0A8W8K1B4</accession>
<comment type="caution">
    <text evidence="13">Lacks conserved residue(s) required for the propagation of feature annotation.</text>
</comment>
<organism evidence="14 15">
    <name type="scientific">Magallana gigas</name>
    <name type="common">Pacific oyster</name>
    <name type="synonym">Crassostrea gigas</name>
    <dbReference type="NCBI Taxonomy" id="29159"/>
    <lineage>
        <taxon>Eukaryota</taxon>
        <taxon>Metazoa</taxon>
        <taxon>Spiralia</taxon>
        <taxon>Lophotrochozoa</taxon>
        <taxon>Mollusca</taxon>
        <taxon>Bivalvia</taxon>
        <taxon>Autobranchia</taxon>
        <taxon>Pteriomorphia</taxon>
        <taxon>Ostreida</taxon>
        <taxon>Ostreoidea</taxon>
        <taxon>Ostreidae</taxon>
        <taxon>Magallana</taxon>
    </lineage>
</organism>
<dbReference type="GO" id="GO:0005789">
    <property type="term" value="C:endoplasmic reticulum membrane"/>
    <property type="evidence" value="ECO:0007669"/>
    <property type="project" value="UniProtKB-SubCell"/>
</dbReference>
<feature type="transmembrane region" description="Helical" evidence="13">
    <location>
        <begin position="253"/>
        <end position="274"/>
    </location>
</feature>
<keyword evidence="8 13" id="KW-0256">Endoplasmic reticulum</keyword>
<dbReference type="Pfam" id="PF05007">
    <property type="entry name" value="Mannosyl_trans"/>
    <property type="match status" value="1"/>
</dbReference>
<dbReference type="GO" id="GO:0051751">
    <property type="term" value="F:alpha-1,4-mannosyltransferase activity"/>
    <property type="evidence" value="ECO:0007669"/>
    <property type="project" value="InterPro"/>
</dbReference>
<feature type="transmembrane region" description="Helical" evidence="13">
    <location>
        <begin position="125"/>
        <end position="147"/>
    </location>
</feature>
<evidence type="ECO:0000256" key="7">
    <source>
        <dbReference type="ARBA" id="ARBA00022692"/>
    </source>
</evidence>
<name>A0A8W8K1B4_MAGGI</name>
<evidence type="ECO:0000256" key="8">
    <source>
        <dbReference type="ARBA" id="ARBA00022824"/>
    </source>
</evidence>
<dbReference type="Proteomes" id="UP000005408">
    <property type="component" value="Unassembled WGS sequence"/>
</dbReference>
<evidence type="ECO:0000313" key="15">
    <source>
        <dbReference type="Proteomes" id="UP000005408"/>
    </source>
</evidence>
<protein>
    <recommendedName>
        <fullName evidence="12 13">GPI alpha-1,4-mannosyltransferase I, catalytic subunit</fullName>
        <ecNumber evidence="13">2.4.1.-</ecNumber>
    </recommendedName>
    <alternativeName>
        <fullName evidence="13">GPI mannosyltransferase I</fullName>
    </alternativeName>
</protein>
<keyword evidence="7 13" id="KW-0812">Transmembrane</keyword>
<dbReference type="PANTHER" id="PTHR12886">
    <property type="entry name" value="PIG-M MANNOSYLTRANSFERASE"/>
    <property type="match status" value="1"/>
</dbReference>
<evidence type="ECO:0000256" key="11">
    <source>
        <dbReference type="ARBA" id="ARBA00093408"/>
    </source>
</evidence>
<feature type="transmembrane region" description="Helical" evidence="13">
    <location>
        <begin position="198"/>
        <end position="226"/>
    </location>
</feature>
<dbReference type="PANTHER" id="PTHR12886:SF0">
    <property type="entry name" value="GPI MANNOSYLTRANSFERASE 1"/>
    <property type="match status" value="1"/>
</dbReference>
<sequence>MLQTIPYKIRIMNVNVSVFTFTHQKRYFRFVDEATRSTGRDVEMALQWEIKTALVLALLIRTGVVLYGEWQDRNSIVKFTDVDYNVFTDAAEYMTQGVSPYNRSTYRYTPILAWMLQPNITISPLFGKVLFVLFDVLSGYLIYVMLMSEKTGQDRSLQCAFMWLLNPLPIVVSCRGNAESIMSFLVLLSLRLFQQNRIILGAIVYALSVHVKIYPLTYCVALYLYYSRNNKEGGQRLTLQWIREKLRPSKENTTLVGVSLFTFVILTGTCYQRYGWNFLQETYLYHIVRRDIRHNFSVYFYMLYLTAGSPYAGIIGLAAFLPQLILIVVCSLKFHKDPPMAFFLNTFIFVTFNKVCTSQYFLWYLCLLPLVLPSLTMSISKGITLIVAWLLGQGIWLMPAYYLEFEGMNTFFWIWCAGLLFFLINIAVIASILDSYVYTPWGRGIQKQE</sequence>
<evidence type="ECO:0000256" key="9">
    <source>
        <dbReference type="ARBA" id="ARBA00022989"/>
    </source>
</evidence>
<dbReference type="InterPro" id="IPR007704">
    <property type="entry name" value="PIG-M"/>
</dbReference>
<evidence type="ECO:0000256" key="2">
    <source>
        <dbReference type="ARBA" id="ARBA00004687"/>
    </source>
</evidence>
<dbReference type="GO" id="GO:0006506">
    <property type="term" value="P:GPI anchor biosynthetic process"/>
    <property type="evidence" value="ECO:0007669"/>
    <property type="project" value="UniProtKB-KW"/>
</dbReference>